<dbReference type="SUPFAM" id="SSF51306">
    <property type="entry name" value="LexA/Signal peptidase"/>
    <property type="match status" value="1"/>
</dbReference>
<dbReference type="PANTHER" id="PTHR40661:SF3">
    <property type="entry name" value="FELS-1 PROPHAGE TRANSCRIPTIONAL REGULATOR"/>
    <property type="match status" value="1"/>
</dbReference>
<reference evidence="5" key="1">
    <citation type="journal article" date="2021" name="PeerJ">
        <title>Extensive microbial diversity within the chicken gut microbiome revealed by metagenomics and culture.</title>
        <authorList>
            <person name="Gilroy R."/>
            <person name="Ravi A."/>
            <person name="Getino M."/>
            <person name="Pursley I."/>
            <person name="Horton D.L."/>
            <person name="Alikhan N.F."/>
            <person name="Baker D."/>
            <person name="Gharbi K."/>
            <person name="Hall N."/>
            <person name="Watson M."/>
            <person name="Adriaenssens E.M."/>
            <person name="Foster-Nyarko E."/>
            <person name="Jarju S."/>
            <person name="Secka A."/>
            <person name="Antonio M."/>
            <person name="Oren A."/>
            <person name="Chaudhuri R.R."/>
            <person name="La Ragione R."/>
            <person name="Hildebrand F."/>
            <person name="Pallen M.J."/>
        </authorList>
    </citation>
    <scope>NUCLEOTIDE SEQUENCE</scope>
    <source>
        <strain evidence="5">ChiHecec2B26-446</strain>
    </source>
</reference>
<gene>
    <name evidence="5" type="ORF">H9894_05240</name>
</gene>
<keyword evidence="3" id="KW-0804">Transcription</keyword>
<dbReference type="Pfam" id="PF00717">
    <property type="entry name" value="Peptidase_S24"/>
    <property type="match status" value="1"/>
</dbReference>
<organism evidence="5 6">
    <name type="scientific">Candidatus Desulfovibrio intestinipullorum</name>
    <dbReference type="NCBI Taxonomy" id="2838536"/>
    <lineage>
        <taxon>Bacteria</taxon>
        <taxon>Pseudomonadati</taxon>
        <taxon>Thermodesulfobacteriota</taxon>
        <taxon>Desulfovibrionia</taxon>
        <taxon>Desulfovibrionales</taxon>
        <taxon>Desulfovibrionaceae</taxon>
        <taxon>Desulfovibrio</taxon>
    </lineage>
</organism>
<dbReference type="GO" id="GO:0003677">
    <property type="term" value="F:DNA binding"/>
    <property type="evidence" value="ECO:0007669"/>
    <property type="project" value="UniProtKB-KW"/>
</dbReference>
<sequence length="231" mass="25818">MVTHPENRTGIDRLRGFVRDLIGPGRPYASARDMADSLHLADGRATILYKFLKGAEPRAGVVLDWLEHLGITVIYPEDCPEDSPEDGTDEDPEFLPVMNRKPSTGPDAVPSCGDTQHETIQGLPASLFRNLGLNPDICHVMPITGDSMEPVIADNSLVIVEALSQHFFFLESDKLYVLRYHGEIFARRVVFEPDRTTLLPCNKTCKPIVMIKDSTEDFELLGRIRWISSSI</sequence>
<evidence type="ECO:0000259" key="4">
    <source>
        <dbReference type="Pfam" id="PF00717"/>
    </source>
</evidence>
<accession>A0A9D1PWF8</accession>
<evidence type="ECO:0000256" key="3">
    <source>
        <dbReference type="ARBA" id="ARBA00023163"/>
    </source>
</evidence>
<comment type="caution">
    <text evidence="5">The sequence shown here is derived from an EMBL/GenBank/DDBJ whole genome shotgun (WGS) entry which is preliminary data.</text>
</comment>
<dbReference type="Gene3D" id="2.10.109.10">
    <property type="entry name" value="Umud Fragment, subunit A"/>
    <property type="match status" value="1"/>
</dbReference>
<evidence type="ECO:0000313" key="5">
    <source>
        <dbReference type="EMBL" id="HIW00578.1"/>
    </source>
</evidence>
<dbReference type="Proteomes" id="UP000886752">
    <property type="component" value="Unassembled WGS sequence"/>
</dbReference>
<evidence type="ECO:0000256" key="1">
    <source>
        <dbReference type="ARBA" id="ARBA00023015"/>
    </source>
</evidence>
<dbReference type="InterPro" id="IPR015927">
    <property type="entry name" value="Peptidase_S24_S26A/B/C"/>
</dbReference>
<reference evidence="5" key="2">
    <citation type="submission" date="2021-04" db="EMBL/GenBank/DDBJ databases">
        <authorList>
            <person name="Gilroy R."/>
        </authorList>
    </citation>
    <scope>NUCLEOTIDE SEQUENCE</scope>
    <source>
        <strain evidence="5">ChiHecec2B26-446</strain>
    </source>
</reference>
<proteinExistence type="predicted"/>
<dbReference type="CDD" id="cd06529">
    <property type="entry name" value="S24_LexA-like"/>
    <property type="match status" value="1"/>
</dbReference>
<dbReference type="InterPro" id="IPR036286">
    <property type="entry name" value="LexA/Signal_pep-like_sf"/>
</dbReference>
<protein>
    <recommendedName>
        <fullName evidence="4">Peptidase S24/S26A/S26B/S26C domain-containing protein</fullName>
    </recommendedName>
</protein>
<dbReference type="PANTHER" id="PTHR40661">
    <property type="match status" value="1"/>
</dbReference>
<feature type="domain" description="Peptidase S24/S26A/S26B/S26C" evidence="4">
    <location>
        <begin position="134"/>
        <end position="224"/>
    </location>
</feature>
<evidence type="ECO:0000313" key="6">
    <source>
        <dbReference type="Proteomes" id="UP000886752"/>
    </source>
</evidence>
<evidence type="ECO:0000256" key="2">
    <source>
        <dbReference type="ARBA" id="ARBA00023125"/>
    </source>
</evidence>
<keyword evidence="1" id="KW-0805">Transcription regulation</keyword>
<dbReference type="InterPro" id="IPR039418">
    <property type="entry name" value="LexA-like"/>
</dbReference>
<name>A0A9D1PWF8_9BACT</name>
<dbReference type="EMBL" id="DXHV01000055">
    <property type="protein sequence ID" value="HIW00578.1"/>
    <property type="molecule type" value="Genomic_DNA"/>
</dbReference>
<dbReference type="AlphaFoldDB" id="A0A9D1PWF8"/>
<keyword evidence="2" id="KW-0238">DNA-binding</keyword>